<dbReference type="InterPro" id="IPR036291">
    <property type="entry name" value="NAD(P)-bd_dom_sf"/>
</dbReference>
<sequence>MRVPGDLLDPSELTEAFEGVGTVYYPVHSMASRDRSMDFAHLDRQIARNTVRAATRAGVERIIYVGGLGQGSIASSPHLESRQEVEEILASGSSSLTTLRAAIILGAGGASFEMMVQLVERLPAMICPQWIRTRCQPIALDDLVEYLVGCLFEPQTSGHGFDVGGPEILPYYEMLHRIGDRLGDRSWIISTPLLTPRLSSHWVGFITTVPAPMARLLVDGMGTEVTCRENEIRKLIDVRLHSFEEALDRAFADRPLHPLSMRQHLARVPGGGDRLISFPPAPARSGR</sequence>
<dbReference type="GO" id="GO:0044877">
    <property type="term" value="F:protein-containing complex binding"/>
    <property type="evidence" value="ECO:0007669"/>
    <property type="project" value="TreeGrafter"/>
</dbReference>
<gene>
    <name evidence="2" type="ORF">B1B_16298</name>
</gene>
<dbReference type="InterPro" id="IPR051207">
    <property type="entry name" value="ComplexI_NDUFA9_subunit"/>
</dbReference>
<evidence type="ECO:0000313" key="2">
    <source>
        <dbReference type="EMBL" id="EQD36983.1"/>
    </source>
</evidence>
<dbReference type="PANTHER" id="PTHR12126:SF11">
    <property type="entry name" value="NADH DEHYDROGENASE [UBIQUINONE] 1 ALPHA SUBCOMPLEX SUBUNIT 9, MITOCHONDRIAL"/>
    <property type="match status" value="1"/>
</dbReference>
<dbReference type="Gene3D" id="3.40.50.720">
    <property type="entry name" value="NAD(P)-binding Rossmann-like Domain"/>
    <property type="match status" value="1"/>
</dbReference>
<reference evidence="2" key="1">
    <citation type="submission" date="2013-08" db="EMBL/GenBank/DDBJ databases">
        <authorList>
            <person name="Mendez C."/>
            <person name="Richter M."/>
            <person name="Ferrer M."/>
            <person name="Sanchez J."/>
        </authorList>
    </citation>
    <scope>NUCLEOTIDE SEQUENCE</scope>
</reference>
<dbReference type="SUPFAM" id="SSF51735">
    <property type="entry name" value="NAD(P)-binding Rossmann-fold domains"/>
    <property type="match status" value="1"/>
</dbReference>
<dbReference type="EMBL" id="AUZY01010842">
    <property type="protein sequence ID" value="EQD36983.1"/>
    <property type="molecule type" value="Genomic_DNA"/>
</dbReference>
<dbReference type="Pfam" id="PF13460">
    <property type="entry name" value="NAD_binding_10"/>
    <property type="match status" value="1"/>
</dbReference>
<comment type="caution">
    <text evidence="2">The sequence shown here is derived from an EMBL/GenBank/DDBJ whole genome shotgun (WGS) entry which is preliminary data.</text>
</comment>
<dbReference type="AlphaFoldDB" id="T0YVC2"/>
<name>T0YVC2_9ZZZZ</name>
<protein>
    <submittedName>
        <fullName evidence="2">NAD-dependent epimerase/dehydratase family protein</fullName>
    </submittedName>
</protein>
<organism evidence="2">
    <name type="scientific">mine drainage metagenome</name>
    <dbReference type="NCBI Taxonomy" id="410659"/>
    <lineage>
        <taxon>unclassified sequences</taxon>
        <taxon>metagenomes</taxon>
        <taxon>ecological metagenomes</taxon>
    </lineage>
</organism>
<dbReference type="InterPro" id="IPR016040">
    <property type="entry name" value="NAD(P)-bd_dom"/>
</dbReference>
<reference evidence="2" key="2">
    <citation type="journal article" date="2014" name="ISME J.">
        <title>Microbial stratification in low pH oxic and suboxic macroscopic growths along an acid mine drainage.</title>
        <authorList>
            <person name="Mendez-Garcia C."/>
            <person name="Mesa V."/>
            <person name="Sprenger R.R."/>
            <person name="Richter M."/>
            <person name="Diez M.S."/>
            <person name="Solano J."/>
            <person name="Bargiela R."/>
            <person name="Golyshina O.V."/>
            <person name="Manteca A."/>
            <person name="Ramos J.L."/>
            <person name="Gallego J.R."/>
            <person name="Llorente I."/>
            <person name="Martins Dos Santos V.A."/>
            <person name="Jensen O.N."/>
            <person name="Pelaez A.I."/>
            <person name="Sanchez J."/>
            <person name="Ferrer M."/>
        </authorList>
    </citation>
    <scope>NUCLEOTIDE SEQUENCE</scope>
</reference>
<accession>T0YVC2</accession>
<feature type="domain" description="NAD(P)-binding" evidence="1">
    <location>
        <begin position="3"/>
        <end position="91"/>
    </location>
</feature>
<evidence type="ECO:0000259" key="1">
    <source>
        <dbReference type="Pfam" id="PF13460"/>
    </source>
</evidence>
<proteinExistence type="predicted"/>
<dbReference type="PANTHER" id="PTHR12126">
    <property type="entry name" value="NADH-UBIQUINONE OXIDOREDUCTASE 39 KDA SUBUNIT-RELATED"/>
    <property type="match status" value="1"/>
</dbReference>